<proteinExistence type="predicted"/>
<dbReference type="OrthoDB" id="148799at2"/>
<gene>
    <name evidence="2" type="ORF">FK268_18390</name>
</gene>
<dbReference type="Proteomes" id="UP000319792">
    <property type="component" value="Unassembled WGS sequence"/>
</dbReference>
<reference evidence="2 3" key="1">
    <citation type="submission" date="2019-06" db="EMBL/GenBank/DDBJ databases">
        <authorList>
            <person name="Teng J.L.L."/>
            <person name="Lee H.H."/>
            <person name="Lau S.K.P."/>
            <person name="Woo P.C.Y."/>
        </authorList>
    </citation>
    <scope>NUCLEOTIDE SEQUENCE [LARGE SCALE GENOMIC DNA]</scope>
    <source>
        <strain evidence="2 3">HKU70</strain>
    </source>
</reference>
<organism evidence="2 3">
    <name type="scientific">Tsukamurella sputi</name>
    <dbReference type="NCBI Taxonomy" id="2591848"/>
    <lineage>
        <taxon>Bacteria</taxon>
        <taxon>Bacillati</taxon>
        <taxon>Actinomycetota</taxon>
        <taxon>Actinomycetes</taxon>
        <taxon>Mycobacteriales</taxon>
        <taxon>Tsukamurellaceae</taxon>
        <taxon>Tsukamurella</taxon>
    </lineage>
</organism>
<sequence>MVTLVGVTIAYDRPGRLTGLDGVQSAAIGVLDTDPVAICVPVQGLVIQPTDPGARDLPEHRQAENQVRPAADLVARLYELAPRPITEPREPHQRVVGTCRHFAVLACSLLRHRGVPSRVRCGFATYFVKDRAVDHWMVEYRDHDGGRWIRLDPEILGQKVVEHPEDLAQDQFLSGAEAWIAFRRGEINADRFGVFGTENWGPAEIRGNLVKDLASLNKVEMLPWDEWGRMTEAYEGTTGPDYDYLLDDVAAVCAADDPAAIAAIYEHPDLEVPDPLIR</sequence>
<dbReference type="InterPro" id="IPR038765">
    <property type="entry name" value="Papain-like_cys_pep_sf"/>
</dbReference>
<feature type="domain" description="Transglutaminase-like" evidence="1">
    <location>
        <begin position="93"/>
        <end position="153"/>
    </location>
</feature>
<dbReference type="InterPro" id="IPR002931">
    <property type="entry name" value="Transglutaminase-like"/>
</dbReference>
<evidence type="ECO:0000259" key="1">
    <source>
        <dbReference type="Pfam" id="PF01841"/>
    </source>
</evidence>
<evidence type="ECO:0000313" key="3">
    <source>
        <dbReference type="Proteomes" id="UP000319792"/>
    </source>
</evidence>
<comment type="caution">
    <text evidence="2">The sequence shown here is derived from an EMBL/GenBank/DDBJ whole genome shotgun (WGS) entry which is preliminary data.</text>
</comment>
<dbReference type="Pfam" id="PF01841">
    <property type="entry name" value="Transglut_core"/>
    <property type="match status" value="1"/>
</dbReference>
<keyword evidence="3" id="KW-1185">Reference proteome</keyword>
<dbReference type="SUPFAM" id="SSF54001">
    <property type="entry name" value="Cysteine proteinases"/>
    <property type="match status" value="1"/>
</dbReference>
<name>A0A5C5RIZ0_9ACTN</name>
<dbReference type="Gene3D" id="3.10.620.30">
    <property type="match status" value="1"/>
</dbReference>
<dbReference type="EMBL" id="VIGV01000007">
    <property type="protein sequence ID" value="TWS22698.1"/>
    <property type="molecule type" value="Genomic_DNA"/>
</dbReference>
<accession>A0A5C5RIZ0</accession>
<dbReference type="AlphaFoldDB" id="A0A5C5RIZ0"/>
<evidence type="ECO:0000313" key="2">
    <source>
        <dbReference type="EMBL" id="TWS22698.1"/>
    </source>
</evidence>
<protein>
    <submittedName>
        <fullName evidence="2">Transglutaminase domain-containing protein</fullName>
    </submittedName>
</protein>
<reference evidence="2 3" key="2">
    <citation type="submission" date="2019-08" db="EMBL/GenBank/DDBJ databases">
        <title>Tsukamurella conjunctivitidis sp. nov., Tsukamurella assacharolytica sp. nov. and Tsukamurella sputae sp. nov. isolated from patients with conjunctivitis, bacteraemia (lymphoma) and respiratory infection (sputum) in Hong Kong.</title>
        <authorList>
            <person name="Fok K.M.N."/>
            <person name="Fong J.Y.H."/>
        </authorList>
    </citation>
    <scope>NUCLEOTIDE SEQUENCE [LARGE SCALE GENOMIC DNA]</scope>
    <source>
        <strain evidence="2 3">HKU70</strain>
    </source>
</reference>